<protein>
    <recommendedName>
        <fullName evidence="1">Peptidase S49 domain-containing protein</fullName>
    </recommendedName>
</protein>
<organism evidence="2 3">
    <name type="scientific">Paramecium primaurelia</name>
    <dbReference type="NCBI Taxonomy" id="5886"/>
    <lineage>
        <taxon>Eukaryota</taxon>
        <taxon>Sar</taxon>
        <taxon>Alveolata</taxon>
        <taxon>Ciliophora</taxon>
        <taxon>Intramacronucleata</taxon>
        <taxon>Oligohymenophorea</taxon>
        <taxon>Peniculida</taxon>
        <taxon>Parameciidae</taxon>
        <taxon>Paramecium</taxon>
    </lineage>
</organism>
<dbReference type="PANTHER" id="PTHR33209:SF2">
    <property type="entry name" value="CHROMOSOME UNDETERMINED SCAFFOLD_55, WHOLE GENOME SHOTGUN SEQUENCE"/>
    <property type="match status" value="1"/>
</dbReference>
<gene>
    <name evidence="2" type="ORF">PPRIM_AZ9-3.1.T0100037</name>
</gene>
<name>A0A8S1K5Z3_PARPR</name>
<evidence type="ECO:0000259" key="1">
    <source>
        <dbReference type="Pfam" id="PF01343"/>
    </source>
</evidence>
<evidence type="ECO:0000313" key="3">
    <source>
        <dbReference type="Proteomes" id="UP000688137"/>
    </source>
</evidence>
<reference evidence="2" key="1">
    <citation type="submission" date="2021-01" db="EMBL/GenBank/DDBJ databases">
        <authorList>
            <consortium name="Genoscope - CEA"/>
            <person name="William W."/>
        </authorList>
    </citation>
    <scope>NUCLEOTIDE SEQUENCE</scope>
</reference>
<dbReference type="InterPro" id="IPR002142">
    <property type="entry name" value="Peptidase_S49"/>
</dbReference>
<feature type="domain" description="Peptidase S49" evidence="1">
    <location>
        <begin position="62"/>
        <end position="203"/>
    </location>
</feature>
<dbReference type="Proteomes" id="UP000688137">
    <property type="component" value="Unassembled WGS sequence"/>
</dbReference>
<accession>A0A8S1K5Z3</accession>
<comment type="caution">
    <text evidence="2">The sequence shown here is derived from an EMBL/GenBank/DDBJ whole genome shotgun (WGS) entry which is preliminary data.</text>
</comment>
<dbReference type="Pfam" id="PF01343">
    <property type="entry name" value="Peptidase_S49"/>
    <property type="match status" value="1"/>
</dbReference>
<dbReference type="GO" id="GO:0008233">
    <property type="term" value="F:peptidase activity"/>
    <property type="evidence" value="ECO:0007669"/>
    <property type="project" value="InterPro"/>
</dbReference>
<dbReference type="GO" id="GO:0006508">
    <property type="term" value="P:proteolysis"/>
    <property type="evidence" value="ECO:0007669"/>
    <property type="project" value="InterPro"/>
</dbReference>
<dbReference type="OMA" id="EIMQNRN"/>
<proteinExistence type="predicted"/>
<evidence type="ECO:0000313" key="2">
    <source>
        <dbReference type="EMBL" id="CAD8045808.1"/>
    </source>
</evidence>
<dbReference type="PANTHER" id="PTHR33209">
    <property type="entry name" value="PROTEASE 4"/>
    <property type="match status" value="1"/>
</dbReference>
<keyword evidence="3" id="KW-1185">Reference proteome</keyword>
<dbReference type="AlphaFoldDB" id="A0A8S1K5Z3"/>
<sequence>MFSRIVQFKIYGKIDEKLTQKVYKSIQETKLIKPKLVTVHIHGEGSFVQSKCIATAIRNYARSYKVPLYTFAEDFVMNSSVYLMTIGDKNFASEYSVIGDFGYVQRRLGYKQLMENLGIQHKFIHSGEKKVKLSPYDDLKEEDVKWIEGQLKHREQRLKDEIMQNRNQRVDQEMWNQTLLTGQQALKYGLIDKLGIFDDIREQEYKGMKTYDILSNLLDYYVPANATFSNYLSI</sequence>
<dbReference type="EMBL" id="CAJJDM010000007">
    <property type="protein sequence ID" value="CAD8045808.1"/>
    <property type="molecule type" value="Genomic_DNA"/>
</dbReference>